<dbReference type="EMBL" id="MU274904">
    <property type="protein sequence ID" value="KAI0092231.1"/>
    <property type="molecule type" value="Genomic_DNA"/>
</dbReference>
<gene>
    <name evidence="1" type="ORF">BDY19DRAFT_588426</name>
</gene>
<evidence type="ECO:0000313" key="2">
    <source>
        <dbReference type="Proteomes" id="UP001055072"/>
    </source>
</evidence>
<keyword evidence="2" id="KW-1185">Reference proteome</keyword>
<accession>A0ACB8UDH9</accession>
<protein>
    <submittedName>
        <fullName evidence="1">Uncharacterized protein</fullName>
    </submittedName>
</protein>
<dbReference type="Proteomes" id="UP001055072">
    <property type="component" value="Unassembled WGS sequence"/>
</dbReference>
<name>A0ACB8UDH9_9APHY</name>
<reference evidence="1" key="1">
    <citation type="journal article" date="2021" name="Environ. Microbiol.">
        <title>Gene family expansions and transcriptome signatures uncover fungal adaptations to wood decay.</title>
        <authorList>
            <person name="Hage H."/>
            <person name="Miyauchi S."/>
            <person name="Viragh M."/>
            <person name="Drula E."/>
            <person name="Min B."/>
            <person name="Chaduli D."/>
            <person name="Navarro D."/>
            <person name="Favel A."/>
            <person name="Norest M."/>
            <person name="Lesage-Meessen L."/>
            <person name="Balint B."/>
            <person name="Merenyi Z."/>
            <person name="de Eugenio L."/>
            <person name="Morin E."/>
            <person name="Martinez A.T."/>
            <person name="Baldrian P."/>
            <person name="Stursova M."/>
            <person name="Martinez M.J."/>
            <person name="Novotny C."/>
            <person name="Magnuson J.K."/>
            <person name="Spatafora J.W."/>
            <person name="Maurice S."/>
            <person name="Pangilinan J."/>
            <person name="Andreopoulos W."/>
            <person name="LaButti K."/>
            <person name="Hundley H."/>
            <person name="Na H."/>
            <person name="Kuo A."/>
            <person name="Barry K."/>
            <person name="Lipzen A."/>
            <person name="Henrissat B."/>
            <person name="Riley R."/>
            <person name="Ahrendt S."/>
            <person name="Nagy L.G."/>
            <person name="Grigoriev I.V."/>
            <person name="Martin F."/>
            <person name="Rosso M.N."/>
        </authorList>
    </citation>
    <scope>NUCLEOTIDE SEQUENCE</scope>
    <source>
        <strain evidence="1">CBS 384.51</strain>
    </source>
</reference>
<organism evidence="1 2">
    <name type="scientific">Irpex rosettiformis</name>
    <dbReference type="NCBI Taxonomy" id="378272"/>
    <lineage>
        <taxon>Eukaryota</taxon>
        <taxon>Fungi</taxon>
        <taxon>Dikarya</taxon>
        <taxon>Basidiomycota</taxon>
        <taxon>Agaricomycotina</taxon>
        <taxon>Agaricomycetes</taxon>
        <taxon>Polyporales</taxon>
        <taxon>Irpicaceae</taxon>
        <taxon>Irpex</taxon>
    </lineage>
</organism>
<comment type="caution">
    <text evidence="1">The sequence shown here is derived from an EMBL/GenBank/DDBJ whole genome shotgun (WGS) entry which is preliminary data.</text>
</comment>
<evidence type="ECO:0000313" key="1">
    <source>
        <dbReference type="EMBL" id="KAI0092231.1"/>
    </source>
</evidence>
<proteinExistence type="predicted"/>
<sequence>MPSKLLSSHFRTVFEDVLTPFQQLQAINSLKDYVFELEHGTDEQRRELDVLSDEDVDSDMVKRKVDAARERCYWQLIMFLRSSRPSRIAEAEPYVRVLLQSPSVVNDSSNFHRITANLHLAAALAASATTPQQFSYRHTSKLNQSQLDEALSLFSHSFTLYDTPASSALTPPIPSKQHGLGIYIPLPACVRRRFLPPKTELWARASYIRLLRTLGQDEEANRQLELIKAFIQSHPYALPTDRYCAFIKDLSLEFGLDLEVAEDDPIRLITPAESAPIADDCELASPVSPTLSTCSDSSTSSPPLTPTSVLPPAQAFSKDHCDTSNPDEHHHPEPSYLC</sequence>